<keyword evidence="1 4" id="KW-0489">Methyltransferase</keyword>
<feature type="region of interest" description="Disordered" evidence="3">
    <location>
        <begin position="1"/>
        <end position="25"/>
    </location>
</feature>
<dbReference type="AlphaFoldDB" id="A0A4U0SAZ7"/>
<organism evidence="4 5">
    <name type="scientific">Actinacidiphila oryziradicis</name>
    <dbReference type="NCBI Taxonomy" id="2571141"/>
    <lineage>
        <taxon>Bacteria</taxon>
        <taxon>Bacillati</taxon>
        <taxon>Actinomycetota</taxon>
        <taxon>Actinomycetes</taxon>
        <taxon>Kitasatosporales</taxon>
        <taxon>Streptomycetaceae</taxon>
        <taxon>Actinacidiphila</taxon>
    </lineage>
</organism>
<evidence type="ECO:0000313" key="4">
    <source>
        <dbReference type="EMBL" id="TKA06402.1"/>
    </source>
</evidence>
<dbReference type="InterPro" id="IPR007213">
    <property type="entry name" value="Ppm1/Ppm2/Tcmp"/>
</dbReference>
<evidence type="ECO:0000313" key="5">
    <source>
        <dbReference type="Proteomes" id="UP000305778"/>
    </source>
</evidence>
<proteinExistence type="predicted"/>
<evidence type="ECO:0000256" key="2">
    <source>
        <dbReference type="ARBA" id="ARBA00022679"/>
    </source>
</evidence>
<dbReference type="Pfam" id="PF04072">
    <property type="entry name" value="LCM"/>
    <property type="match status" value="1"/>
</dbReference>
<sequence length="199" mass="21750">MAGRYSDLRDRHTRSPRLQGRVGARSGLTATAERVTIDSDATGNWRELIAAAGFDHSQPSSWLLEGLLFYLDRETGDAIAADIAASPAPATWLAGDYVTVTPEQRAEMAAHHRENGEESQDSGDGNIVDGLLPHTAPGPGVPPAQWLSQARWEVTESTFAEHGSLIDRRVPDHWDPKRGGDDMWMFHARRMQGSPAGSR</sequence>
<dbReference type="Gene3D" id="3.40.50.150">
    <property type="entry name" value="Vaccinia Virus protein VP39"/>
    <property type="match status" value="1"/>
</dbReference>
<dbReference type="PANTHER" id="PTHR43619:SF2">
    <property type="entry name" value="S-ADENOSYL-L-METHIONINE-DEPENDENT METHYLTRANSFERASES SUPERFAMILY PROTEIN"/>
    <property type="match status" value="1"/>
</dbReference>
<dbReference type="Proteomes" id="UP000305778">
    <property type="component" value="Unassembled WGS sequence"/>
</dbReference>
<keyword evidence="5" id="KW-1185">Reference proteome</keyword>
<feature type="compositionally biased region" description="Basic and acidic residues" evidence="3">
    <location>
        <begin position="107"/>
        <end position="116"/>
    </location>
</feature>
<gene>
    <name evidence="4" type="ORF">FCI23_31990</name>
</gene>
<dbReference type="RefSeq" id="WP_136727525.1">
    <property type="nucleotide sequence ID" value="NZ_SUMC01000039.1"/>
</dbReference>
<accession>A0A4U0SAZ7</accession>
<feature type="region of interest" description="Disordered" evidence="3">
    <location>
        <begin position="107"/>
        <end position="144"/>
    </location>
</feature>
<evidence type="ECO:0000256" key="1">
    <source>
        <dbReference type="ARBA" id="ARBA00022603"/>
    </source>
</evidence>
<dbReference type="SUPFAM" id="SSF53335">
    <property type="entry name" value="S-adenosyl-L-methionine-dependent methyltransferases"/>
    <property type="match status" value="1"/>
</dbReference>
<dbReference type="PANTHER" id="PTHR43619">
    <property type="entry name" value="S-ADENOSYL-L-METHIONINE-DEPENDENT METHYLTRANSFERASE YKTD-RELATED"/>
    <property type="match status" value="1"/>
</dbReference>
<evidence type="ECO:0000256" key="3">
    <source>
        <dbReference type="SAM" id="MobiDB-lite"/>
    </source>
</evidence>
<dbReference type="GO" id="GO:0032259">
    <property type="term" value="P:methylation"/>
    <property type="evidence" value="ECO:0007669"/>
    <property type="project" value="UniProtKB-KW"/>
</dbReference>
<comment type="caution">
    <text evidence="4">The sequence shown here is derived from an EMBL/GenBank/DDBJ whole genome shotgun (WGS) entry which is preliminary data.</text>
</comment>
<keyword evidence="2 4" id="KW-0808">Transferase</keyword>
<feature type="compositionally biased region" description="Basic and acidic residues" evidence="3">
    <location>
        <begin position="1"/>
        <end position="10"/>
    </location>
</feature>
<reference evidence="4 5" key="1">
    <citation type="submission" date="2019-04" db="EMBL/GenBank/DDBJ databases">
        <title>Streptomyces oryziradicis sp. nov., a novel actinomycete isolated from rhizosphere soil of rice (Oryza sativa L.).</title>
        <authorList>
            <person name="Li C."/>
        </authorList>
    </citation>
    <scope>NUCLEOTIDE SEQUENCE [LARGE SCALE GENOMIC DNA]</scope>
    <source>
        <strain evidence="4 5">NEAU-C40</strain>
    </source>
</reference>
<name>A0A4U0SAZ7_9ACTN</name>
<protein>
    <submittedName>
        <fullName evidence="4">Class I SAM-dependent methyltransferase</fullName>
    </submittedName>
</protein>
<dbReference type="GO" id="GO:0008168">
    <property type="term" value="F:methyltransferase activity"/>
    <property type="evidence" value="ECO:0007669"/>
    <property type="project" value="UniProtKB-KW"/>
</dbReference>
<dbReference type="InterPro" id="IPR029063">
    <property type="entry name" value="SAM-dependent_MTases_sf"/>
</dbReference>
<dbReference type="EMBL" id="SUMC01000039">
    <property type="protein sequence ID" value="TKA06402.1"/>
    <property type="molecule type" value="Genomic_DNA"/>
</dbReference>